<keyword evidence="4" id="KW-0645">Protease</keyword>
<dbReference type="PANTHER" id="PTHR10795">
    <property type="entry name" value="PROPROTEIN CONVERTASE SUBTILISIN/KEXIN"/>
    <property type="match status" value="1"/>
</dbReference>
<dbReference type="GO" id="GO:0004252">
    <property type="term" value="F:serine-type endopeptidase activity"/>
    <property type="evidence" value="ECO:0007669"/>
    <property type="project" value="InterPro"/>
</dbReference>
<reference evidence="4" key="1">
    <citation type="journal article" date="2019" name="Sci. Rep.">
        <title>Draft genome of Tanacetum cinerariifolium, the natural source of mosquito coil.</title>
        <authorList>
            <person name="Yamashiro T."/>
            <person name="Shiraishi A."/>
            <person name="Satake H."/>
            <person name="Nakayama K."/>
        </authorList>
    </citation>
    <scope>NUCLEOTIDE SEQUENCE</scope>
</reference>
<comment type="similarity">
    <text evidence="1">Belongs to the peptidase S8 family.</text>
</comment>
<keyword evidence="2" id="KW-0732">Signal</keyword>
<dbReference type="EMBL" id="BKCJ010003002">
    <property type="protein sequence ID" value="GEU52355.1"/>
    <property type="molecule type" value="Genomic_DNA"/>
</dbReference>
<feature type="domain" description="Peptidase S8/S53" evidence="3">
    <location>
        <begin position="34"/>
        <end position="91"/>
    </location>
</feature>
<dbReference type="Gene3D" id="3.40.50.200">
    <property type="entry name" value="Peptidase S8/S53 domain"/>
    <property type="match status" value="1"/>
</dbReference>
<evidence type="ECO:0000256" key="2">
    <source>
        <dbReference type="ARBA" id="ARBA00022729"/>
    </source>
</evidence>
<keyword evidence="4" id="KW-0378">Hydrolase</keyword>
<name>A0A6L2KWH7_TANCI</name>
<dbReference type="InterPro" id="IPR045051">
    <property type="entry name" value="SBT"/>
</dbReference>
<evidence type="ECO:0000313" key="4">
    <source>
        <dbReference type="EMBL" id="GEU52355.1"/>
    </source>
</evidence>
<accession>A0A6L2KWH7</accession>
<evidence type="ECO:0000256" key="1">
    <source>
        <dbReference type="ARBA" id="ARBA00011073"/>
    </source>
</evidence>
<organism evidence="4">
    <name type="scientific">Tanacetum cinerariifolium</name>
    <name type="common">Dalmatian daisy</name>
    <name type="synonym">Chrysanthemum cinerariifolium</name>
    <dbReference type="NCBI Taxonomy" id="118510"/>
    <lineage>
        <taxon>Eukaryota</taxon>
        <taxon>Viridiplantae</taxon>
        <taxon>Streptophyta</taxon>
        <taxon>Embryophyta</taxon>
        <taxon>Tracheophyta</taxon>
        <taxon>Spermatophyta</taxon>
        <taxon>Magnoliopsida</taxon>
        <taxon>eudicotyledons</taxon>
        <taxon>Gunneridae</taxon>
        <taxon>Pentapetalae</taxon>
        <taxon>asterids</taxon>
        <taxon>campanulids</taxon>
        <taxon>Asterales</taxon>
        <taxon>Asteraceae</taxon>
        <taxon>Asteroideae</taxon>
        <taxon>Anthemideae</taxon>
        <taxon>Anthemidinae</taxon>
        <taxon>Tanacetum</taxon>
    </lineage>
</organism>
<dbReference type="InterPro" id="IPR036852">
    <property type="entry name" value="Peptidase_S8/S53_dom_sf"/>
</dbReference>
<protein>
    <submittedName>
        <fullName evidence="4">Subtilisin-like protease SBT1.2</fullName>
    </submittedName>
</protein>
<evidence type="ECO:0000259" key="3">
    <source>
        <dbReference type="Pfam" id="PF00082"/>
    </source>
</evidence>
<sequence>MTNQAMSHYKGGTSAHSILSQLEILDRSTNKLGNDNRTTDEMAPFAHLEMYKVCDENGCFESDILAAMDAAVGDEVDVLSLSLGANIKQWQRVCSSREHVQPVNCQTEGSKDK</sequence>
<dbReference type="InterPro" id="IPR000209">
    <property type="entry name" value="Peptidase_S8/S53_dom"/>
</dbReference>
<dbReference type="AlphaFoldDB" id="A0A6L2KWH7"/>
<comment type="caution">
    <text evidence="4">The sequence shown here is derived from an EMBL/GenBank/DDBJ whole genome shotgun (WGS) entry which is preliminary data.</text>
</comment>
<proteinExistence type="inferred from homology"/>
<dbReference type="GO" id="GO:0006508">
    <property type="term" value="P:proteolysis"/>
    <property type="evidence" value="ECO:0007669"/>
    <property type="project" value="UniProtKB-KW"/>
</dbReference>
<gene>
    <name evidence="4" type="ORF">Tci_024333</name>
</gene>
<dbReference type="SUPFAM" id="SSF52743">
    <property type="entry name" value="Subtilisin-like"/>
    <property type="match status" value="1"/>
</dbReference>
<dbReference type="Pfam" id="PF00082">
    <property type="entry name" value="Peptidase_S8"/>
    <property type="match status" value="1"/>
</dbReference>